<feature type="region of interest" description="Disordered" evidence="1">
    <location>
        <begin position="72"/>
        <end position="91"/>
    </location>
</feature>
<gene>
    <name evidence="2" type="ORF">Cboi02_000152300</name>
</gene>
<sequence>MISSTSSPIEIANMQRLINARTKLNTYRSFDPEEDIEFCPLTTSNVHPPSLTSPRFNSSSLMKLLATVNSQQQGQQQIQQNSFRNGSQISSLSDLSDNKIRQNQLNSPQMNFNAQLASQQQTLNGIRRLALSQNQQQQVQQQQQQQVQQQNSSPKRGFNNYQNSPSGNLAVMQQNQNVSRQNAINDELI</sequence>
<name>A0A9W6SW56_CANBO</name>
<organism evidence="2 3">
    <name type="scientific">Candida boidinii</name>
    <name type="common">Yeast</name>
    <dbReference type="NCBI Taxonomy" id="5477"/>
    <lineage>
        <taxon>Eukaryota</taxon>
        <taxon>Fungi</taxon>
        <taxon>Dikarya</taxon>
        <taxon>Ascomycota</taxon>
        <taxon>Saccharomycotina</taxon>
        <taxon>Pichiomycetes</taxon>
        <taxon>Pichiales</taxon>
        <taxon>Pichiaceae</taxon>
        <taxon>Ogataea</taxon>
        <taxon>Ogataea/Candida clade</taxon>
    </lineage>
</organism>
<comment type="caution">
    <text evidence="2">The sequence shown here is derived from an EMBL/GenBank/DDBJ whole genome shotgun (WGS) entry which is preliminary data.</text>
</comment>
<evidence type="ECO:0000256" key="1">
    <source>
        <dbReference type="SAM" id="MobiDB-lite"/>
    </source>
</evidence>
<reference evidence="2" key="1">
    <citation type="submission" date="2023-04" db="EMBL/GenBank/DDBJ databases">
        <title>Candida boidinii NBRC 10035.</title>
        <authorList>
            <person name="Ichikawa N."/>
            <person name="Sato H."/>
            <person name="Tonouchi N."/>
        </authorList>
    </citation>
    <scope>NUCLEOTIDE SEQUENCE</scope>
    <source>
        <strain evidence="2">NBRC 10035</strain>
    </source>
</reference>
<dbReference type="Proteomes" id="UP001165120">
    <property type="component" value="Unassembled WGS sequence"/>
</dbReference>
<protein>
    <submittedName>
        <fullName evidence="2">Unnamed protein product</fullName>
    </submittedName>
</protein>
<dbReference type="AlphaFoldDB" id="A0A9W6SW56"/>
<proteinExistence type="predicted"/>
<evidence type="ECO:0000313" key="3">
    <source>
        <dbReference type="Proteomes" id="UP001165120"/>
    </source>
</evidence>
<feature type="compositionally biased region" description="Polar residues" evidence="1">
    <location>
        <begin position="81"/>
        <end position="91"/>
    </location>
</feature>
<feature type="compositionally biased region" description="Polar residues" evidence="1">
    <location>
        <begin position="159"/>
        <end position="168"/>
    </location>
</feature>
<keyword evidence="3" id="KW-1185">Reference proteome</keyword>
<feature type="region of interest" description="Disordered" evidence="1">
    <location>
        <begin position="142"/>
        <end position="168"/>
    </location>
</feature>
<accession>A0A9W6SW56</accession>
<feature type="compositionally biased region" description="Low complexity" evidence="1">
    <location>
        <begin position="142"/>
        <end position="151"/>
    </location>
</feature>
<dbReference type="EMBL" id="BSXN01000367">
    <property type="protein sequence ID" value="GME68263.1"/>
    <property type="molecule type" value="Genomic_DNA"/>
</dbReference>
<evidence type="ECO:0000313" key="2">
    <source>
        <dbReference type="EMBL" id="GME68263.1"/>
    </source>
</evidence>